<keyword evidence="1" id="KW-0812">Transmembrane</keyword>
<evidence type="ECO:0000256" key="1">
    <source>
        <dbReference type="SAM" id="Phobius"/>
    </source>
</evidence>
<protein>
    <submittedName>
        <fullName evidence="2">Uncharacterized protein</fullName>
    </submittedName>
</protein>
<sequence length="52" mass="5257">MLSGVAAVWAAVAVDTTVVAPTGVDVLVALGVGLLVGRELLGRGPIDETDRR</sequence>
<evidence type="ECO:0000313" key="2">
    <source>
        <dbReference type="EMBL" id="QNN53038.1"/>
    </source>
</evidence>
<keyword evidence="3" id="KW-1185">Reference proteome</keyword>
<gene>
    <name evidence="2" type="ORF">H9L09_00575</name>
</gene>
<feature type="transmembrane region" description="Helical" evidence="1">
    <location>
        <begin position="23"/>
        <end position="41"/>
    </location>
</feature>
<accession>A0A7G9RBR3</accession>
<dbReference type="Proteomes" id="UP000515947">
    <property type="component" value="Chromosome"/>
</dbReference>
<name>A0A7G9RBR3_9ACTN</name>
<keyword evidence="1" id="KW-1133">Transmembrane helix</keyword>
<proteinExistence type="predicted"/>
<dbReference type="AlphaFoldDB" id="A0A7G9RBR3"/>
<evidence type="ECO:0000313" key="3">
    <source>
        <dbReference type="Proteomes" id="UP000515947"/>
    </source>
</evidence>
<dbReference type="KEGG" id="nmes:H9L09_00575"/>
<reference evidence="2 3" key="1">
    <citation type="submission" date="2020-08" db="EMBL/GenBank/DDBJ databases">
        <title>Genome sequence of Nocardioides mesophilus KACC 16243T.</title>
        <authorList>
            <person name="Hyun D.-W."/>
            <person name="Bae J.-W."/>
        </authorList>
    </citation>
    <scope>NUCLEOTIDE SEQUENCE [LARGE SCALE GENOMIC DNA]</scope>
    <source>
        <strain evidence="2 3">KACC 16243</strain>
    </source>
</reference>
<dbReference type="RefSeq" id="WP_187578880.1">
    <property type="nucleotide sequence ID" value="NZ_CP060713.1"/>
</dbReference>
<dbReference type="EMBL" id="CP060713">
    <property type="protein sequence ID" value="QNN53038.1"/>
    <property type="molecule type" value="Genomic_DNA"/>
</dbReference>
<organism evidence="2 3">
    <name type="scientific">Nocardioides mesophilus</name>
    <dbReference type="NCBI Taxonomy" id="433659"/>
    <lineage>
        <taxon>Bacteria</taxon>
        <taxon>Bacillati</taxon>
        <taxon>Actinomycetota</taxon>
        <taxon>Actinomycetes</taxon>
        <taxon>Propionibacteriales</taxon>
        <taxon>Nocardioidaceae</taxon>
        <taxon>Nocardioides</taxon>
    </lineage>
</organism>
<keyword evidence="1" id="KW-0472">Membrane</keyword>